<organism evidence="1">
    <name type="scientific">Arundo donax</name>
    <name type="common">Giant reed</name>
    <name type="synonym">Donax arundinaceus</name>
    <dbReference type="NCBI Taxonomy" id="35708"/>
    <lineage>
        <taxon>Eukaryota</taxon>
        <taxon>Viridiplantae</taxon>
        <taxon>Streptophyta</taxon>
        <taxon>Embryophyta</taxon>
        <taxon>Tracheophyta</taxon>
        <taxon>Spermatophyta</taxon>
        <taxon>Magnoliopsida</taxon>
        <taxon>Liliopsida</taxon>
        <taxon>Poales</taxon>
        <taxon>Poaceae</taxon>
        <taxon>PACMAD clade</taxon>
        <taxon>Arundinoideae</taxon>
        <taxon>Arundineae</taxon>
        <taxon>Arundo</taxon>
    </lineage>
</organism>
<dbReference type="AlphaFoldDB" id="A0A0A9EEW0"/>
<evidence type="ECO:0000313" key="1">
    <source>
        <dbReference type="EMBL" id="JAD94552.1"/>
    </source>
</evidence>
<name>A0A0A9EEW0_ARUDO</name>
<protein>
    <submittedName>
        <fullName evidence="1">Uncharacterized protein</fullName>
    </submittedName>
</protein>
<accession>A0A0A9EEW0</accession>
<reference evidence="1" key="1">
    <citation type="submission" date="2014-09" db="EMBL/GenBank/DDBJ databases">
        <authorList>
            <person name="Magalhaes I.L.F."/>
            <person name="Oliveira U."/>
            <person name="Santos F.R."/>
            <person name="Vidigal T.H.D.A."/>
            <person name="Brescovit A.D."/>
            <person name="Santos A.J."/>
        </authorList>
    </citation>
    <scope>NUCLEOTIDE SEQUENCE</scope>
    <source>
        <tissue evidence="1">Shoot tissue taken approximately 20 cm above the soil surface</tissue>
    </source>
</reference>
<sequence>MKRVLTLLSLMQQGKTPGLLSVFSCLLCLGCYSKTWELLGHYERLPLCSSLCFHAFCCADPSFG</sequence>
<proteinExistence type="predicted"/>
<dbReference type="EMBL" id="GBRH01203343">
    <property type="protein sequence ID" value="JAD94552.1"/>
    <property type="molecule type" value="Transcribed_RNA"/>
</dbReference>
<reference evidence="1" key="2">
    <citation type="journal article" date="2015" name="Data Brief">
        <title>Shoot transcriptome of the giant reed, Arundo donax.</title>
        <authorList>
            <person name="Barrero R.A."/>
            <person name="Guerrero F.D."/>
            <person name="Moolhuijzen P."/>
            <person name="Goolsby J.A."/>
            <person name="Tidwell J."/>
            <person name="Bellgard S.E."/>
            <person name="Bellgard M.I."/>
        </authorList>
    </citation>
    <scope>NUCLEOTIDE SEQUENCE</scope>
    <source>
        <tissue evidence="1">Shoot tissue taken approximately 20 cm above the soil surface</tissue>
    </source>
</reference>